<dbReference type="Proteomes" id="UP000237105">
    <property type="component" value="Unassembled WGS sequence"/>
</dbReference>
<gene>
    <name evidence="2" type="ORF">PanWU01x14_018840</name>
</gene>
<feature type="signal peptide" evidence="1">
    <location>
        <begin position="1"/>
        <end position="20"/>
    </location>
</feature>
<accession>A0A2P5DZF4</accession>
<proteinExistence type="predicted"/>
<organism evidence="2 3">
    <name type="scientific">Parasponia andersonii</name>
    <name type="common">Sponia andersonii</name>
    <dbReference type="NCBI Taxonomy" id="3476"/>
    <lineage>
        <taxon>Eukaryota</taxon>
        <taxon>Viridiplantae</taxon>
        <taxon>Streptophyta</taxon>
        <taxon>Embryophyta</taxon>
        <taxon>Tracheophyta</taxon>
        <taxon>Spermatophyta</taxon>
        <taxon>Magnoliopsida</taxon>
        <taxon>eudicotyledons</taxon>
        <taxon>Gunneridae</taxon>
        <taxon>Pentapetalae</taxon>
        <taxon>rosids</taxon>
        <taxon>fabids</taxon>
        <taxon>Rosales</taxon>
        <taxon>Cannabaceae</taxon>
        <taxon>Parasponia</taxon>
    </lineage>
</organism>
<evidence type="ECO:0000313" key="3">
    <source>
        <dbReference type="Proteomes" id="UP000237105"/>
    </source>
</evidence>
<keyword evidence="1" id="KW-0732">Signal</keyword>
<evidence type="ECO:0000256" key="1">
    <source>
        <dbReference type="SAM" id="SignalP"/>
    </source>
</evidence>
<keyword evidence="3" id="KW-1185">Reference proteome</keyword>
<sequence length="99" mass="11441">MRFVFSKLLLSMQILSYVSNVGLPEYKAFNSVRIFKIVLEMFLNFCRLQVSRSLAQLFELRMKEVAGPVKLERVYESEIILSHSSTLIHQGSKQCTLPL</sequence>
<evidence type="ECO:0000313" key="2">
    <source>
        <dbReference type="EMBL" id="PON78626.1"/>
    </source>
</evidence>
<name>A0A2P5DZF4_PARAD</name>
<dbReference type="AlphaFoldDB" id="A0A2P5DZF4"/>
<reference evidence="3" key="1">
    <citation type="submission" date="2016-06" db="EMBL/GenBank/DDBJ databases">
        <title>Parallel loss of symbiosis genes in relatives of nitrogen-fixing non-legume Parasponia.</title>
        <authorList>
            <person name="Van Velzen R."/>
            <person name="Holmer R."/>
            <person name="Bu F."/>
            <person name="Rutten L."/>
            <person name="Van Zeijl A."/>
            <person name="Liu W."/>
            <person name="Santuari L."/>
            <person name="Cao Q."/>
            <person name="Sharma T."/>
            <person name="Shen D."/>
            <person name="Roswanjaya Y."/>
            <person name="Wardhani T."/>
            <person name="Kalhor M.S."/>
            <person name="Jansen J."/>
            <person name="Van den Hoogen J."/>
            <person name="Gungor B."/>
            <person name="Hartog M."/>
            <person name="Hontelez J."/>
            <person name="Verver J."/>
            <person name="Yang W.-C."/>
            <person name="Schijlen E."/>
            <person name="Repin R."/>
            <person name="Schilthuizen M."/>
            <person name="Schranz E."/>
            <person name="Heidstra R."/>
            <person name="Miyata K."/>
            <person name="Fedorova E."/>
            <person name="Kohlen W."/>
            <person name="Bisseling T."/>
            <person name="Smit S."/>
            <person name="Geurts R."/>
        </authorList>
    </citation>
    <scope>NUCLEOTIDE SEQUENCE [LARGE SCALE GENOMIC DNA]</scope>
    <source>
        <strain evidence="3">cv. WU1-14</strain>
    </source>
</reference>
<dbReference type="EMBL" id="JXTB01000008">
    <property type="protein sequence ID" value="PON78626.1"/>
    <property type="molecule type" value="Genomic_DNA"/>
</dbReference>
<feature type="chain" id="PRO_5015127306" evidence="1">
    <location>
        <begin position="21"/>
        <end position="99"/>
    </location>
</feature>
<protein>
    <submittedName>
        <fullName evidence="2">Uncharacterized protein</fullName>
    </submittedName>
</protein>
<comment type="caution">
    <text evidence="2">The sequence shown here is derived from an EMBL/GenBank/DDBJ whole genome shotgun (WGS) entry which is preliminary data.</text>
</comment>
<dbReference type="OrthoDB" id="10378191at2759"/>